<organism evidence="2 3">
    <name type="scientific">Sphaerobolus stellatus (strain SS14)</name>
    <dbReference type="NCBI Taxonomy" id="990650"/>
    <lineage>
        <taxon>Eukaryota</taxon>
        <taxon>Fungi</taxon>
        <taxon>Dikarya</taxon>
        <taxon>Basidiomycota</taxon>
        <taxon>Agaricomycotina</taxon>
        <taxon>Agaricomycetes</taxon>
        <taxon>Phallomycetidae</taxon>
        <taxon>Geastrales</taxon>
        <taxon>Sphaerobolaceae</taxon>
        <taxon>Sphaerobolus</taxon>
    </lineage>
</organism>
<reference evidence="2 3" key="1">
    <citation type="submission" date="2014-06" db="EMBL/GenBank/DDBJ databases">
        <title>Evolutionary Origins and Diversification of the Mycorrhizal Mutualists.</title>
        <authorList>
            <consortium name="DOE Joint Genome Institute"/>
            <consortium name="Mycorrhizal Genomics Consortium"/>
            <person name="Kohler A."/>
            <person name="Kuo A."/>
            <person name="Nagy L.G."/>
            <person name="Floudas D."/>
            <person name="Copeland A."/>
            <person name="Barry K.W."/>
            <person name="Cichocki N."/>
            <person name="Veneault-Fourrey C."/>
            <person name="LaButti K."/>
            <person name="Lindquist E.A."/>
            <person name="Lipzen A."/>
            <person name="Lundell T."/>
            <person name="Morin E."/>
            <person name="Murat C."/>
            <person name="Riley R."/>
            <person name="Ohm R."/>
            <person name="Sun H."/>
            <person name="Tunlid A."/>
            <person name="Henrissat B."/>
            <person name="Grigoriev I.V."/>
            <person name="Hibbett D.S."/>
            <person name="Martin F."/>
        </authorList>
    </citation>
    <scope>NUCLEOTIDE SEQUENCE [LARGE SCALE GENOMIC DNA]</scope>
    <source>
        <strain evidence="2 3">SS14</strain>
    </source>
</reference>
<gene>
    <name evidence="2" type="ORF">M422DRAFT_277044</name>
</gene>
<keyword evidence="3" id="KW-1185">Reference proteome</keyword>
<evidence type="ECO:0000256" key="1">
    <source>
        <dbReference type="SAM" id="MobiDB-lite"/>
    </source>
</evidence>
<name>A0A0C9U0M5_SPHS4</name>
<sequence length="115" mass="12938">MIGCMNNAGNGWGPVGAGAGERTNRRRDDETNDISIAGDELQHEIRIRRDTVLELLRTCSSLALFRVRHASHPLPRHPPPTAHLADLSSDLHRVHIDHLPTPFERQFPFYAFQAP</sequence>
<dbReference type="EMBL" id="KN838165">
    <property type="protein sequence ID" value="KIJ22507.1"/>
    <property type="molecule type" value="Genomic_DNA"/>
</dbReference>
<evidence type="ECO:0000313" key="3">
    <source>
        <dbReference type="Proteomes" id="UP000054279"/>
    </source>
</evidence>
<proteinExistence type="predicted"/>
<feature type="region of interest" description="Disordered" evidence="1">
    <location>
        <begin position="1"/>
        <end position="35"/>
    </location>
</feature>
<dbReference type="AlphaFoldDB" id="A0A0C9U0M5"/>
<accession>A0A0C9U0M5</accession>
<dbReference type="Proteomes" id="UP000054279">
    <property type="component" value="Unassembled WGS sequence"/>
</dbReference>
<protein>
    <submittedName>
        <fullName evidence="2">Uncharacterized protein</fullName>
    </submittedName>
</protein>
<dbReference type="HOGENOM" id="CLU_2110508_0_0_1"/>
<feature type="compositionally biased region" description="Gly residues" evidence="1">
    <location>
        <begin position="10"/>
        <end position="19"/>
    </location>
</feature>
<evidence type="ECO:0000313" key="2">
    <source>
        <dbReference type="EMBL" id="KIJ22507.1"/>
    </source>
</evidence>